<gene>
    <name evidence="1" type="ORF">BHM03_00001165</name>
</gene>
<protein>
    <submittedName>
        <fullName evidence="1">Uncharacterized protein</fullName>
    </submittedName>
</protein>
<organism evidence="1">
    <name type="scientific">Ensete ventricosum</name>
    <name type="common">Abyssinian banana</name>
    <name type="synonym">Musa ensete</name>
    <dbReference type="NCBI Taxonomy" id="4639"/>
    <lineage>
        <taxon>Eukaryota</taxon>
        <taxon>Viridiplantae</taxon>
        <taxon>Streptophyta</taxon>
        <taxon>Embryophyta</taxon>
        <taxon>Tracheophyta</taxon>
        <taxon>Spermatophyta</taxon>
        <taxon>Magnoliopsida</taxon>
        <taxon>Liliopsida</taxon>
        <taxon>Zingiberales</taxon>
        <taxon>Musaceae</taxon>
        <taxon>Ensete</taxon>
    </lineage>
</organism>
<accession>A0A444GF30</accession>
<dbReference type="AlphaFoldDB" id="A0A444GF30"/>
<dbReference type="Proteomes" id="UP000290560">
    <property type="component" value="Unassembled WGS sequence"/>
</dbReference>
<dbReference type="Gene3D" id="3.30.470.20">
    <property type="entry name" value="ATP-grasp fold, B domain"/>
    <property type="match status" value="1"/>
</dbReference>
<reference evidence="1" key="1">
    <citation type="journal article" date="2018" name="Data Brief">
        <title>Genome sequence data from 17 accessions of Ensete ventricosum, a staple food crop for millions in Ethiopia.</title>
        <authorList>
            <person name="Yemataw Z."/>
            <person name="Muzemil S."/>
            <person name="Ambachew D."/>
            <person name="Tripathi L."/>
            <person name="Tesfaye K."/>
            <person name="Chala A."/>
            <person name="Farbos A."/>
            <person name="O'Neill P."/>
            <person name="Moore K."/>
            <person name="Grant M."/>
            <person name="Studholme D.J."/>
        </authorList>
    </citation>
    <scope>NUCLEOTIDE SEQUENCE [LARGE SCALE GENOMIC DNA]</scope>
    <source>
        <tissue evidence="1">Leaf</tissue>
    </source>
</reference>
<name>A0A444GF30_ENSVE</name>
<dbReference type="EMBL" id="KV875455">
    <property type="protein sequence ID" value="RZR70725.1"/>
    <property type="molecule type" value="Genomic_DNA"/>
</dbReference>
<evidence type="ECO:0000313" key="1">
    <source>
        <dbReference type="EMBL" id="RZR70725.1"/>
    </source>
</evidence>
<sequence>MFTTRYGRYISVRQVAGTRTARYRTVPPKIDRLLQFRCLPPGCWYGRYIFLVLTLQKVLYAMGVIMRHTFSWFLIWHFVACRVMDLLLQVAYHTPPRFPADVIECIRQGASLLFQHFGLRDFARIDGWFLPGNANMFSTVAKDAKFGITESGNIIFTDINLVCEKFGFL</sequence>
<proteinExistence type="predicted"/>